<comment type="caution">
    <text evidence="11">The sequence shown here is derived from an EMBL/GenBank/DDBJ whole genome shotgun (WGS) entry which is preliminary data.</text>
</comment>
<evidence type="ECO:0000256" key="9">
    <source>
        <dbReference type="ARBA" id="ARBA00023225"/>
    </source>
</evidence>
<dbReference type="PRINTS" id="PR01003">
    <property type="entry name" value="FLGFLIH"/>
</dbReference>
<dbReference type="AlphaFoldDB" id="A0A9X0R9U0"/>
<proteinExistence type="inferred from homology"/>
<keyword evidence="9" id="KW-1006">Bacterial flagellum protein export</keyword>
<dbReference type="PANTHER" id="PTHR34982:SF1">
    <property type="entry name" value="FLAGELLAR ASSEMBLY PROTEIN FLIH"/>
    <property type="match status" value="1"/>
</dbReference>
<dbReference type="NCBIfam" id="NF004270">
    <property type="entry name" value="PRK05687.2-1"/>
    <property type="match status" value="1"/>
</dbReference>
<keyword evidence="11" id="KW-0282">Flagellum</keyword>
<dbReference type="GO" id="GO:0015031">
    <property type="term" value="P:protein transport"/>
    <property type="evidence" value="ECO:0007669"/>
    <property type="project" value="UniProtKB-KW"/>
</dbReference>
<keyword evidence="5" id="KW-0813">Transport</keyword>
<evidence type="ECO:0000256" key="3">
    <source>
        <dbReference type="ARBA" id="ARBA00006602"/>
    </source>
</evidence>
<keyword evidence="11" id="KW-0969">Cilium</keyword>
<dbReference type="InterPro" id="IPR018035">
    <property type="entry name" value="Flagellar_FliH/T3SS_HrpE"/>
</dbReference>
<dbReference type="RefSeq" id="WP_154170433.1">
    <property type="nucleotide sequence ID" value="NZ_CP046793.1"/>
</dbReference>
<evidence type="ECO:0000256" key="7">
    <source>
        <dbReference type="ARBA" id="ARBA00022795"/>
    </source>
</evidence>
<dbReference type="PANTHER" id="PTHR34982">
    <property type="entry name" value="YOP PROTEINS TRANSLOCATION PROTEIN L"/>
    <property type="match status" value="1"/>
</dbReference>
<evidence type="ECO:0000256" key="6">
    <source>
        <dbReference type="ARBA" id="ARBA00022490"/>
    </source>
</evidence>
<dbReference type="NCBIfam" id="NF004267">
    <property type="entry name" value="PRK05687.1-3"/>
    <property type="match status" value="1"/>
</dbReference>
<keyword evidence="11" id="KW-0966">Cell projection</keyword>
<dbReference type="GO" id="GO:0044781">
    <property type="term" value="P:bacterial-type flagellum organization"/>
    <property type="evidence" value="ECO:0007669"/>
    <property type="project" value="UniProtKB-KW"/>
</dbReference>
<evidence type="ECO:0000313" key="12">
    <source>
        <dbReference type="Proteomes" id="UP000615796"/>
    </source>
</evidence>
<dbReference type="InterPro" id="IPR000563">
    <property type="entry name" value="Flag_FliH"/>
</dbReference>
<dbReference type="GO" id="GO:0003774">
    <property type="term" value="F:cytoskeletal motor activity"/>
    <property type="evidence" value="ECO:0007669"/>
    <property type="project" value="InterPro"/>
</dbReference>
<dbReference type="InterPro" id="IPR051472">
    <property type="entry name" value="T3SS_Stator/FliH"/>
</dbReference>
<keyword evidence="7" id="KW-1005">Bacterial flagellum biogenesis</keyword>
<reference evidence="11" key="1">
    <citation type="submission" date="2020-08" db="EMBL/GenBank/DDBJ databases">
        <title>Genome Sequencing and Pan-Genome Analysis of Migratory bird Vibrio Strains, Inner Mongolia.</title>
        <authorList>
            <person name="Zheng L."/>
        </authorList>
    </citation>
    <scope>NUCLEOTIDE SEQUENCE</scope>
    <source>
        <strain evidence="11">M13F</strain>
    </source>
</reference>
<name>A0A9X0R9U0_VIBME</name>
<evidence type="ECO:0000256" key="1">
    <source>
        <dbReference type="ARBA" id="ARBA00003041"/>
    </source>
</evidence>
<dbReference type="GO" id="GO:0009288">
    <property type="term" value="C:bacterial-type flagellum"/>
    <property type="evidence" value="ECO:0007669"/>
    <property type="project" value="InterPro"/>
</dbReference>
<protein>
    <recommendedName>
        <fullName evidence="4">Flagellar assembly protein FliH</fullName>
    </recommendedName>
</protein>
<evidence type="ECO:0000256" key="8">
    <source>
        <dbReference type="ARBA" id="ARBA00022927"/>
    </source>
</evidence>
<keyword evidence="8" id="KW-0653">Protein transport</keyword>
<organism evidence="11 12">
    <name type="scientific">Vibrio metschnikovii</name>
    <dbReference type="NCBI Taxonomy" id="28172"/>
    <lineage>
        <taxon>Bacteria</taxon>
        <taxon>Pseudomonadati</taxon>
        <taxon>Pseudomonadota</taxon>
        <taxon>Gammaproteobacteria</taxon>
        <taxon>Vibrionales</taxon>
        <taxon>Vibrionaceae</taxon>
        <taxon>Vibrio</taxon>
    </lineage>
</organism>
<evidence type="ECO:0000256" key="5">
    <source>
        <dbReference type="ARBA" id="ARBA00022448"/>
    </source>
</evidence>
<keyword evidence="6" id="KW-0963">Cytoplasm</keyword>
<dbReference type="EMBL" id="JACRUP010000003">
    <property type="protein sequence ID" value="MBC5850885.1"/>
    <property type="molecule type" value="Genomic_DNA"/>
</dbReference>
<evidence type="ECO:0000256" key="2">
    <source>
        <dbReference type="ARBA" id="ARBA00004496"/>
    </source>
</evidence>
<comment type="similarity">
    <text evidence="3">Belongs to the FliH family.</text>
</comment>
<feature type="domain" description="Flagellar assembly protein FliH/Type III secretion system HrpE" evidence="10">
    <location>
        <begin position="125"/>
        <end position="251"/>
    </location>
</feature>
<gene>
    <name evidence="11" type="primary">fliH</name>
    <name evidence="11" type="ORF">H8Q88_07890</name>
</gene>
<comment type="subcellular location">
    <subcellularLocation>
        <location evidence="2">Cytoplasm</location>
    </subcellularLocation>
</comment>
<dbReference type="GO" id="GO:0071973">
    <property type="term" value="P:bacterial-type flagellum-dependent cell motility"/>
    <property type="evidence" value="ECO:0007669"/>
    <property type="project" value="InterPro"/>
</dbReference>
<dbReference type="Proteomes" id="UP000615796">
    <property type="component" value="Unassembled WGS sequence"/>
</dbReference>
<evidence type="ECO:0000256" key="4">
    <source>
        <dbReference type="ARBA" id="ARBA00016507"/>
    </source>
</evidence>
<dbReference type="Pfam" id="PF02108">
    <property type="entry name" value="FliH"/>
    <property type="match status" value="1"/>
</dbReference>
<sequence>MTGQRKRGFIRLGSDENVEPPKKWGLPDYGAELGKKAKETAMNYDPAWMPSFDDPEPELPQTLTDEEIELIKRSAYQEGIEQGKAEGYQQGFELGKQGGFEVGHQEGLQTGKTEGLEAGQQAIQEQVNVLITLADQFAQPLQLMNAQVEKQLVDMVLTLVKEVVHVEVQTNPQVILDTVKESVEALPVTGHAIHLKLHPEDYELVKNAYGEAELNSRQWTLSSEPALNRGDVQIEAGESSVSYRMEERIRSVLQRFCGTNRHQVGQE</sequence>
<dbReference type="GO" id="GO:0005829">
    <property type="term" value="C:cytosol"/>
    <property type="evidence" value="ECO:0007669"/>
    <property type="project" value="TreeGrafter"/>
</dbReference>
<evidence type="ECO:0000259" key="10">
    <source>
        <dbReference type="Pfam" id="PF02108"/>
    </source>
</evidence>
<accession>A0A9X0R9U0</accession>
<keyword evidence="12" id="KW-1185">Reference proteome</keyword>
<comment type="function">
    <text evidence="1">Needed for flagellar regrowth and assembly.</text>
</comment>
<evidence type="ECO:0000313" key="11">
    <source>
        <dbReference type="EMBL" id="MBC5850885.1"/>
    </source>
</evidence>